<sequence length="318" mass="35552">MTANAIDTHAHLWSDDYLSLLEDLGAKGVAIAKGLKASEQEKDMQGRLAMMDKAQVSYQVLSATPQVPQFGNADQALGAARLINNLYQEVIDKYPSHFKAYGAVPLPHVEAAILEGKRIMQELGFLGIAVNTVLENGQSLADPAFVPFFEAMDALGAIIYVHPTGCGAFSPMVTDYEQEWTVGAPIEDLLATVQLLKVDYPKRFPNLKFHMAHLGGGVSFQMQRLLDNYEDWHSFSHNPLTTLKKHFWFDTANFLEASLLHSQAILGQDRLLAGSDFPYFQDNKYSRAFSYIRQAPLDDRDTLAILKDNAEHLYADRW</sequence>
<dbReference type="Gene3D" id="3.20.20.140">
    <property type="entry name" value="Metal-dependent hydrolases"/>
    <property type="match status" value="1"/>
</dbReference>
<comment type="caution">
    <text evidence="3">The sequence shown here is derived from an EMBL/GenBank/DDBJ whole genome shotgun (WGS) entry which is preliminary data.</text>
</comment>
<protein>
    <submittedName>
        <fullName evidence="3">Amidohydrolase family protein</fullName>
    </submittedName>
</protein>
<gene>
    <name evidence="3" type="ORF">STRIC_0634</name>
</gene>
<dbReference type="PANTHER" id="PTHR21240">
    <property type="entry name" value="2-AMINO-3-CARBOXYLMUCONATE-6-SEMIALDEHYDE DECARBOXYLASE"/>
    <property type="match status" value="1"/>
</dbReference>
<accession>G5JZC4</accession>
<feature type="domain" description="Amidohydrolase-related" evidence="2">
    <location>
        <begin position="6"/>
        <end position="314"/>
    </location>
</feature>
<dbReference type="GO" id="GO:0019748">
    <property type="term" value="P:secondary metabolic process"/>
    <property type="evidence" value="ECO:0007669"/>
    <property type="project" value="TreeGrafter"/>
</dbReference>
<evidence type="ECO:0000313" key="4">
    <source>
        <dbReference type="Proteomes" id="UP000003330"/>
    </source>
</evidence>
<dbReference type="GO" id="GO:0016831">
    <property type="term" value="F:carboxy-lyase activity"/>
    <property type="evidence" value="ECO:0007669"/>
    <property type="project" value="InterPro"/>
</dbReference>
<dbReference type="GO" id="GO:0005737">
    <property type="term" value="C:cytoplasm"/>
    <property type="evidence" value="ECO:0007669"/>
    <property type="project" value="TreeGrafter"/>
</dbReference>
<dbReference type="Proteomes" id="UP000003330">
    <property type="component" value="Unassembled WGS sequence"/>
</dbReference>
<dbReference type="STRING" id="764299.STRIC_0634"/>
<dbReference type="Pfam" id="PF04909">
    <property type="entry name" value="Amidohydro_2"/>
    <property type="match status" value="1"/>
</dbReference>
<dbReference type="PANTHER" id="PTHR21240:SF28">
    <property type="entry name" value="ISO-OROTATE DECARBOXYLASE (EUROFUNG)"/>
    <property type="match status" value="1"/>
</dbReference>
<evidence type="ECO:0000259" key="2">
    <source>
        <dbReference type="Pfam" id="PF04909"/>
    </source>
</evidence>
<organism evidence="3 4">
    <name type="scientific">Streptococcus ictaluri 707-05</name>
    <dbReference type="NCBI Taxonomy" id="764299"/>
    <lineage>
        <taxon>Bacteria</taxon>
        <taxon>Bacillati</taxon>
        <taxon>Bacillota</taxon>
        <taxon>Bacilli</taxon>
        <taxon>Lactobacillales</taxon>
        <taxon>Streptococcaceae</taxon>
        <taxon>Streptococcus</taxon>
    </lineage>
</organism>
<dbReference type="InterPro" id="IPR032466">
    <property type="entry name" value="Metal_Hydrolase"/>
</dbReference>
<proteinExistence type="predicted"/>
<keyword evidence="4" id="KW-1185">Reference proteome</keyword>
<dbReference type="EMBL" id="AEUX02000001">
    <property type="protein sequence ID" value="EHI70719.1"/>
    <property type="molecule type" value="Genomic_DNA"/>
</dbReference>
<keyword evidence="1" id="KW-0456">Lyase</keyword>
<name>G5JZC4_9STRE</name>
<dbReference type="AlphaFoldDB" id="G5JZC4"/>
<dbReference type="CDD" id="cd01292">
    <property type="entry name" value="metallo-dependent_hydrolases"/>
    <property type="match status" value="1"/>
</dbReference>
<reference evidence="3 4" key="1">
    <citation type="journal article" date="2014" name="Int. J. Syst. Evol. Microbiol.">
        <title>Phylogenomics and the dynamic genome evolution of the genus Streptococcus.</title>
        <authorList>
            <consortium name="The Broad Institute Genome Sequencing Platform"/>
            <person name="Richards V.P."/>
            <person name="Palmer S.R."/>
            <person name="Pavinski Bitar P.D."/>
            <person name="Qin X."/>
            <person name="Weinstock G.M."/>
            <person name="Highlander S.K."/>
            <person name="Town C.D."/>
            <person name="Burne R.A."/>
            <person name="Stanhope M.J."/>
        </authorList>
    </citation>
    <scope>NUCLEOTIDE SEQUENCE [LARGE SCALE GENOMIC DNA]</scope>
    <source>
        <strain evidence="3 4">707-05</strain>
    </source>
</reference>
<dbReference type="SUPFAM" id="SSF51556">
    <property type="entry name" value="Metallo-dependent hydrolases"/>
    <property type="match status" value="1"/>
</dbReference>
<dbReference type="InterPro" id="IPR006680">
    <property type="entry name" value="Amidohydro-rel"/>
</dbReference>
<dbReference type="eggNOG" id="COG2159">
    <property type="taxonomic scope" value="Bacteria"/>
</dbReference>
<dbReference type="GO" id="GO:0016787">
    <property type="term" value="F:hydrolase activity"/>
    <property type="evidence" value="ECO:0007669"/>
    <property type="project" value="UniProtKB-KW"/>
</dbReference>
<dbReference type="OrthoDB" id="9777673at2"/>
<dbReference type="RefSeq" id="WP_008086959.1">
    <property type="nucleotide sequence ID" value="NZ_AEUX02000001.1"/>
</dbReference>
<dbReference type="InterPro" id="IPR032465">
    <property type="entry name" value="ACMSD"/>
</dbReference>
<evidence type="ECO:0000313" key="3">
    <source>
        <dbReference type="EMBL" id="EHI70719.1"/>
    </source>
</evidence>
<evidence type="ECO:0000256" key="1">
    <source>
        <dbReference type="ARBA" id="ARBA00023239"/>
    </source>
</evidence>